<evidence type="ECO:0000313" key="9">
    <source>
        <dbReference type="Proteomes" id="UP000734271"/>
    </source>
</evidence>
<keyword evidence="5 6" id="KW-0378">Hydrolase</keyword>
<dbReference type="Gene3D" id="2.10.109.10">
    <property type="entry name" value="Umud Fragment, subunit A"/>
    <property type="match status" value="1"/>
</dbReference>
<evidence type="ECO:0000256" key="2">
    <source>
        <dbReference type="ARBA" id="ARBA00004401"/>
    </source>
</evidence>
<dbReference type="RefSeq" id="WP_223419295.1">
    <property type="nucleotide sequence ID" value="NZ_JAIPME010000002.1"/>
</dbReference>
<feature type="domain" description="Peptidase S26" evidence="7">
    <location>
        <begin position="14"/>
        <end position="170"/>
    </location>
</feature>
<protein>
    <recommendedName>
        <fullName evidence="4 6">Signal peptidase I</fullName>
        <ecNumber evidence="4 6">3.4.21.89</ecNumber>
    </recommendedName>
</protein>
<dbReference type="InterPro" id="IPR036286">
    <property type="entry name" value="LexA/Signal_pep-like_sf"/>
</dbReference>
<reference evidence="8 9" key="1">
    <citation type="submission" date="2021-08" db="EMBL/GenBank/DDBJ databases">
        <title>FDA dAtabase for Regulatory Grade micrObial Sequences (FDA-ARGOS): Supporting development and validation of Infectious Disease Dx tests.</title>
        <authorList>
            <person name="Sproer C."/>
            <person name="Gronow S."/>
            <person name="Severitt S."/>
            <person name="Schroder I."/>
            <person name="Tallon L."/>
            <person name="Sadzewicz L."/>
            <person name="Zhao X."/>
            <person name="Boylan J."/>
            <person name="Ott S."/>
            <person name="Bowen H."/>
            <person name="Vavikolanu K."/>
            <person name="Hazen T."/>
            <person name="Aluvathingal J."/>
            <person name="Nadendla S."/>
            <person name="Lowell S."/>
            <person name="Myers T."/>
            <person name="Yan Y."/>
            <person name="Sichtig H."/>
        </authorList>
    </citation>
    <scope>NUCLEOTIDE SEQUENCE [LARGE SCALE GENOMIC DNA]</scope>
    <source>
        <strain evidence="8 9">FDAARGOS_1460</strain>
    </source>
</reference>
<evidence type="ECO:0000256" key="3">
    <source>
        <dbReference type="ARBA" id="ARBA00009370"/>
    </source>
</evidence>
<comment type="caution">
    <text evidence="8">The sequence shown here is derived from an EMBL/GenBank/DDBJ whole genome shotgun (WGS) entry which is preliminary data.</text>
</comment>
<keyword evidence="6" id="KW-1133">Transmembrane helix</keyword>
<keyword evidence="9" id="KW-1185">Reference proteome</keyword>
<dbReference type="Proteomes" id="UP000734271">
    <property type="component" value="Unassembled WGS sequence"/>
</dbReference>
<keyword evidence="6" id="KW-0645">Protease</keyword>
<dbReference type="PRINTS" id="PR00727">
    <property type="entry name" value="LEADERPTASE"/>
</dbReference>
<gene>
    <name evidence="8" type="primary">lepB</name>
    <name evidence="8" type="ORF">K8P03_05945</name>
</gene>
<comment type="similarity">
    <text evidence="3 6">Belongs to the peptidase S26 family.</text>
</comment>
<dbReference type="PANTHER" id="PTHR43390">
    <property type="entry name" value="SIGNAL PEPTIDASE I"/>
    <property type="match status" value="1"/>
</dbReference>
<evidence type="ECO:0000259" key="7">
    <source>
        <dbReference type="Pfam" id="PF10502"/>
    </source>
</evidence>
<dbReference type="NCBIfam" id="TIGR02227">
    <property type="entry name" value="sigpep_I_bact"/>
    <property type="match status" value="1"/>
</dbReference>
<dbReference type="InterPro" id="IPR019757">
    <property type="entry name" value="Pept_S26A_signal_pept_1_Lys-AS"/>
</dbReference>
<dbReference type="EC" id="3.4.21.89" evidence="4 6"/>
<dbReference type="InterPro" id="IPR000223">
    <property type="entry name" value="Pept_S26A_signal_pept_1"/>
</dbReference>
<evidence type="ECO:0000256" key="5">
    <source>
        <dbReference type="ARBA" id="ARBA00022801"/>
    </source>
</evidence>
<evidence type="ECO:0000256" key="1">
    <source>
        <dbReference type="ARBA" id="ARBA00000677"/>
    </source>
</evidence>
<name>A0ABS7SZ58_9FIRM</name>
<dbReference type="CDD" id="cd06530">
    <property type="entry name" value="S26_SPase_I"/>
    <property type="match status" value="1"/>
</dbReference>
<evidence type="ECO:0000256" key="4">
    <source>
        <dbReference type="ARBA" id="ARBA00013208"/>
    </source>
</evidence>
<dbReference type="PROSITE" id="PS00761">
    <property type="entry name" value="SPASE_I_3"/>
    <property type="match status" value="1"/>
</dbReference>
<dbReference type="PANTHER" id="PTHR43390:SF1">
    <property type="entry name" value="CHLOROPLAST PROCESSING PEPTIDASE"/>
    <property type="match status" value="1"/>
</dbReference>
<comment type="catalytic activity">
    <reaction evidence="1 6">
        <text>Cleavage of hydrophobic, N-terminal signal or leader sequences from secreted and periplasmic proteins.</text>
        <dbReference type="EC" id="3.4.21.89"/>
    </reaction>
</comment>
<dbReference type="InterPro" id="IPR019533">
    <property type="entry name" value="Peptidase_S26"/>
</dbReference>
<dbReference type="GO" id="GO:0009003">
    <property type="term" value="F:signal peptidase activity"/>
    <property type="evidence" value="ECO:0007669"/>
    <property type="project" value="UniProtKB-EC"/>
</dbReference>
<evidence type="ECO:0000313" key="8">
    <source>
        <dbReference type="EMBL" id="MBZ2386820.1"/>
    </source>
</evidence>
<sequence length="179" mass="20983">MTESKIKKIFKEILDWVKTIAIALLITFFIKFFIIDLTRISGHSMENTLFTDDLVVVEKISRNITHKYKRGDVIIFHSPTENKLYVKRIIGMPGDQVDLKDGKFYINGDELDEPYYTTGDFTESKGENQWFLGYDEYFMVGDNRPKSNDSRKFGPVHQTNFLGRALIRIWPFDKIKKLN</sequence>
<dbReference type="EMBL" id="JAIPME010000002">
    <property type="protein sequence ID" value="MBZ2386820.1"/>
    <property type="molecule type" value="Genomic_DNA"/>
</dbReference>
<comment type="subcellular location">
    <subcellularLocation>
        <location evidence="2">Cell membrane</location>
        <topology evidence="2">Single-pass type II membrane protein</topology>
    </subcellularLocation>
    <subcellularLocation>
        <location evidence="6">Membrane</location>
        <topology evidence="6">Single-pass type II membrane protein</topology>
    </subcellularLocation>
</comment>
<organism evidence="8 9">
    <name type="scientific">Anaerococcus murdochii</name>
    <dbReference type="NCBI Taxonomy" id="411577"/>
    <lineage>
        <taxon>Bacteria</taxon>
        <taxon>Bacillati</taxon>
        <taxon>Bacillota</taxon>
        <taxon>Tissierellia</taxon>
        <taxon>Tissierellales</taxon>
        <taxon>Peptoniphilaceae</taxon>
        <taxon>Anaerococcus</taxon>
    </lineage>
</organism>
<dbReference type="PROSITE" id="PS00760">
    <property type="entry name" value="SPASE_I_2"/>
    <property type="match status" value="1"/>
</dbReference>
<feature type="transmembrane region" description="Helical" evidence="6">
    <location>
        <begin position="16"/>
        <end position="35"/>
    </location>
</feature>
<dbReference type="SUPFAM" id="SSF51306">
    <property type="entry name" value="LexA/Signal peptidase"/>
    <property type="match status" value="1"/>
</dbReference>
<evidence type="ECO:0000256" key="6">
    <source>
        <dbReference type="RuleBase" id="RU362042"/>
    </source>
</evidence>
<keyword evidence="6" id="KW-0472">Membrane</keyword>
<dbReference type="InterPro" id="IPR019758">
    <property type="entry name" value="Pept_S26A_signal_pept_1_CS"/>
</dbReference>
<keyword evidence="6" id="KW-0812">Transmembrane</keyword>
<dbReference type="Pfam" id="PF10502">
    <property type="entry name" value="Peptidase_S26"/>
    <property type="match status" value="1"/>
</dbReference>
<proteinExistence type="inferred from homology"/>
<accession>A0ABS7SZ58</accession>